<dbReference type="InterPro" id="IPR018870">
    <property type="entry name" value="Tti2"/>
</dbReference>
<dbReference type="GO" id="GO:0110078">
    <property type="term" value="C:TTT Hsp90 cochaperone complex"/>
    <property type="evidence" value="ECO:0007669"/>
    <property type="project" value="InterPro"/>
</dbReference>
<protein>
    <submittedName>
        <fullName evidence="3">Uncharacterized protein</fullName>
    </submittedName>
</protein>
<accession>A0AAN8EP94</accession>
<comment type="caution">
    <text evidence="3">The sequence shown here is derived from an EMBL/GenBank/DDBJ whole genome shotgun (WGS) entry which is preliminary data.</text>
</comment>
<feature type="region of interest" description="Disordered" evidence="2">
    <location>
        <begin position="440"/>
        <end position="468"/>
    </location>
</feature>
<gene>
    <name evidence="3" type="ORF">OHC33_003464</name>
</gene>
<dbReference type="PANTHER" id="PTHR32226:SF2">
    <property type="entry name" value="TELO2-INTERACTING PROTEIN 2"/>
    <property type="match status" value="1"/>
</dbReference>
<dbReference type="SUPFAM" id="SSF48371">
    <property type="entry name" value="ARM repeat"/>
    <property type="match status" value="1"/>
</dbReference>
<feature type="compositionally biased region" description="Polar residues" evidence="2">
    <location>
        <begin position="242"/>
        <end position="252"/>
    </location>
</feature>
<feature type="compositionally biased region" description="Basic and acidic residues" evidence="2">
    <location>
        <begin position="441"/>
        <end position="450"/>
    </location>
</feature>
<name>A0AAN8EP94_9EURO</name>
<feature type="region of interest" description="Disordered" evidence="2">
    <location>
        <begin position="238"/>
        <end position="257"/>
    </location>
</feature>
<dbReference type="PANTHER" id="PTHR32226">
    <property type="entry name" value="TELO2-INTERACTING PROTEIN 2"/>
    <property type="match status" value="1"/>
</dbReference>
<evidence type="ECO:0000313" key="3">
    <source>
        <dbReference type="EMBL" id="KAK5955823.1"/>
    </source>
</evidence>
<feature type="compositionally biased region" description="Polar residues" evidence="2">
    <location>
        <begin position="453"/>
        <end position="468"/>
    </location>
</feature>
<comment type="similarity">
    <text evidence="1">Belongs to the TTI2 family.</text>
</comment>
<evidence type="ECO:0000256" key="2">
    <source>
        <dbReference type="SAM" id="MobiDB-lite"/>
    </source>
</evidence>
<dbReference type="InterPro" id="IPR016024">
    <property type="entry name" value="ARM-type_fold"/>
</dbReference>
<organism evidence="3 4">
    <name type="scientific">Knufia fluminis</name>
    <dbReference type="NCBI Taxonomy" id="191047"/>
    <lineage>
        <taxon>Eukaryota</taxon>
        <taxon>Fungi</taxon>
        <taxon>Dikarya</taxon>
        <taxon>Ascomycota</taxon>
        <taxon>Pezizomycotina</taxon>
        <taxon>Eurotiomycetes</taxon>
        <taxon>Chaetothyriomycetidae</taxon>
        <taxon>Chaetothyriales</taxon>
        <taxon>Trichomeriaceae</taxon>
        <taxon>Knufia</taxon>
    </lineage>
</organism>
<dbReference type="Proteomes" id="UP001316803">
    <property type="component" value="Unassembled WGS sequence"/>
</dbReference>
<evidence type="ECO:0000256" key="1">
    <source>
        <dbReference type="ARBA" id="ARBA00034736"/>
    </source>
</evidence>
<evidence type="ECO:0000313" key="4">
    <source>
        <dbReference type="Proteomes" id="UP001316803"/>
    </source>
</evidence>
<reference evidence="3 4" key="1">
    <citation type="submission" date="2022-12" db="EMBL/GenBank/DDBJ databases">
        <title>Genomic features and morphological characterization of a novel Knufia sp. strain isolated from spacecraft assembly facility.</title>
        <authorList>
            <person name="Teixeira M."/>
            <person name="Chander A.M."/>
            <person name="Stajich J.E."/>
            <person name="Venkateswaran K."/>
        </authorList>
    </citation>
    <scope>NUCLEOTIDE SEQUENCE [LARGE SCALE GENOMIC DNA]</scope>
    <source>
        <strain evidence="3 4">FJI-L2-BK-P2</strain>
    </source>
</reference>
<dbReference type="EMBL" id="JAKLMC020000006">
    <property type="protein sequence ID" value="KAK5955823.1"/>
    <property type="molecule type" value="Genomic_DNA"/>
</dbReference>
<dbReference type="GO" id="GO:0005634">
    <property type="term" value="C:nucleus"/>
    <property type="evidence" value="ECO:0007669"/>
    <property type="project" value="TreeGrafter"/>
</dbReference>
<dbReference type="AlphaFoldDB" id="A0AAN8EP94"/>
<keyword evidence="4" id="KW-1185">Reference proteome</keyword>
<dbReference type="GO" id="GO:0005829">
    <property type="term" value="C:cytosol"/>
    <property type="evidence" value="ECO:0007669"/>
    <property type="project" value="TreeGrafter"/>
</dbReference>
<sequence length="468" mass="52770">MTDKPITTILQDESHIEKPPSKDLRYKALNFVKTLDNKQSTTHLPDTLLNLITEIIKPLFSTSHHKNLTSTGRKNRVNDPLPASINRFQSQILFDSDDSNRPLWKNGWTSSLLLYILTSYNKITDDVSRKKTLEAHFHLLVPAVLHQIDDVEISYKCSGCQCLKILCDNLRDVQSEMLRRSGLTDVFVDALRNDFSLLPTLTPEAESLMLFRELYPAYRSLVRARFLHVEVATARSTRDTSSKPTVNSNAKQDGQHTEAEEDLRLAYLTALLRHQTLHSLHHLSTGSGTGSTISIPLSTFLISQLAWIFTDMGIASVIHLQTVLPLLRNVLMDPFGTAAPDMLLASVRSLQVIVSVTWPRIREKWWREVLRGCVGCWVNVADEEGDINTKDQELVKALVEVKHELKVLACLLEDIVGEAFISAKQELVKEEGMLEQLFDGDIGRPPEMKSKTKPNTPAATQKSMIEEL</sequence>
<proteinExistence type="inferred from homology"/>
<dbReference type="Pfam" id="PF10521">
    <property type="entry name" value="Tti2"/>
    <property type="match status" value="1"/>
</dbReference>